<gene>
    <name evidence="4" type="ORF">CAGA_24430</name>
</gene>
<dbReference type="RefSeq" id="WP_135661143.1">
    <property type="nucleotide sequence ID" value="NZ_JAJUFJ010000021.1"/>
</dbReference>
<dbReference type="Gene3D" id="3.30.1370.220">
    <property type="match status" value="1"/>
</dbReference>
<dbReference type="EMBL" id="SRMQ01000018">
    <property type="protein sequence ID" value="TGJ75419.1"/>
    <property type="molecule type" value="Genomic_DNA"/>
</dbReference>
<dbReference type="OrthoDB" id="89060at2"/>
<dbReference type="Proteomes" id="UP000297714">
    <property type="component" value="Unassembled WGS sequence"/>
</dbReference>
<proteinExistence type="inferred from homology"/>
<sequence length="356" mass="38447">MGLPNINISFKNAAATATRRASRGVVAVILLDSAAGTAGAHVMTSDTQIPKELSVANKEYLSHVFLGYVNKPSKVIAYVLAADAEGLSAALAYFATQKVNYVVGPPDCTTAQAAEIVTWVKAQRADKRTPKAIVPNTAADNEGVINFTSDEIRVGDKIYTTSGYCGRIAGLIAGTPITISCTYAELPEIADVKRMTESEIDTAIDAGQFVIFHDGEKVKVGRGVNSLTTTTDQKNGSWKKIKIIEAKDMIEDDIRMLTQDNYIGKYSNTYDHKCLLITAIKEYFDQLETDGVLTAGKSSVELDLEAQEAYLQGKGIDTSKLSEQEIKTADTGSHVFLKATVSIPDTIEDINLDITF</sequence>
<evidence type="ECO:0000259" key="3">
    <source>
        <dbReference type="Pfam" id="PF17482"/>
    </source>
</evidence>
<protein>
    <submittedName>
        <fullName evidence="4">Phage tail sheath protein</fullName>
    </submittedName>
</protein>
<dbReference type="Pfam" id="PF04984">
    <property type="entry name" value="Phage_sheath_1"/>
    <property type="match status" value="1"/>
</dbReference>
<evidence type="ECO:0000259" key="2">
    <source>
        <dbReference type="Pfam" id="PF04984"/>
    </source>
</evidence>
<feature type="domain" description="Tail sheath protein C-terminal" evidence="3">
    <location>
        <begin position="234"/>
        <end position="355"/>
    </location>
</feature>
<evidence type="ECO:0000313" key="5">
    <source>
        <dbReference type="Proteomes" id="UP000297714"/>
    </source>
</evidence>
<evidence type="ECO:0000313" key="4">
    <source>
        <dbReference type="EMBL" id="TGJ75419.1"/>
    </source>
</evidence>
<dbReference type="InterPro" id="IPR035089">
    <property type="entry name" value="Phage_sheath_subtilisin"/>
</dbReference>
<dbReference type="Pfam" id="PF17482">
    <property type="entry name" value="Phage_sheath_1C"/>
    <property type="match status" value="1"/>
</dbReference>
<keyword evidence="5" id="KW-1185">Reference proteome</keyword>
<dbReference type="InterPro" id="IPR020287">
    <property type="entry name" value="Tail_sheath_C"/>
</dbReference>
<evidence type="ECO:0000256" key="1">
    <source>
        <dbReference type="ARBA" id="ARBA00008005"/>
    </source>
</evidence>
<organism evidence="4 5">
    <name type="scientific">Caproiciproducens galactitolivorans</name>
    <dbReference type="NCBI Taxonomy" id="642589"/>
    <lineage>
        <taxon>Bacteria</taxon>
        <taxon>Bacillati</taxon>
        <taxon>Bacillota</taxon>
        <taxon>Clostridia</taxon>
        <taxon>Eubacteriales</taxon>
        <taxon>Acutalibacteraceae</taxon>
        <taxon>Caproiciproducens</taxon>
    </lineage>
</organism>
<dbReference type="AlphaFoldDB" id="A0A4Z0XVH4"/>
<comment type="caution">
    <text evidence="4">The sequence shown here is derived from an EMBL/GenBank/DDBJ whole genome shotgun (WGS) entry which is preliminary data.</text>
</comment>
<accession>A0A4Z0XVH4</accession>
<name>A0A4Z0XVH4_9FIRM</name>
<feature type="domain" description="Tail sheath protein subtilisin-like" evidence="2">
    <location>
        <begin position="82"/>
        <end position="226"/>
    </location>
</feature>
<reference evidence="4 5" key="1">
    <citation type="submission" date="2019-04" db="EMBL/GenBank/DDBJ databases">
        <authorList>
            <person name="Poehlein A."/>
            <person name="Bengelsdorf F.R."/>
            <person name="Duerre P."/>
            <person name="Daniel R."/>
        </authorList>
    </citation>
    <scope>NUCLEOTIDE SEQUENCE [LARGE SCALE GENOMIC DNA]</scope>
    <source>
        <strain evidence="4 5">BS-1</strain>
    </source>
</reference>
<dbReference type="Gene3D" id="3.40.50.11790">
    <property type="match status" value="1"/>
</dbReference>
<comment type="similarity">
    <text evidence="1">Belongs to the myoviridae tail sheath protein family.</text>
</comment>